<reference evidence="2" key="1">
    <citation type="submission" date="2020-03" db="EMBL/GenBank/DDBJ databases">
        <authorList>
            <person name="Weist P."/>
        </authorList>
    </citation>
    <scope>NUCLEOTIDE SEQUENCE</scope>
</reference>
<organism evidence="2 3">
    <name type="scientific">Pleuronectes platessa</name>
    <name type="common">European plaice</name>
    <dbReference type="NCBI Taxonomy" id="8262"/>
    <lineage>
        <taxon>Eukaryota</taxon>
        <taxon>Metazoa</taxon>
        <taxon>Chordata</taxon>
        <taxon>Craniata</taxon>
        <taxon>Vertebrata</taxon>
        <taxon>Euteleostomi</taxon>
        <taxon>Actinopterygii</taxon>
        <taxon>Neopterygii</taxon>
        <taxon>Teleostei</taxon>
        <taxon>Neoteleostei</taxon>
        <taxon>Acanthomorphata</taxon>
        <taxon>Carangaria</taxon>
        <taxon>Pleuronectiformes</taxon>
        <taxon>Pleuronectoidei</taxon>
        <taxon>Pleuronectidae</taxon>
        <taxon>Pleuronectes</taxon>
    </lineage>
</organism>
<evidence type="ECO:0000256" key="1">
    <source>
        <dbReference type="SAM" id="MobiDB-lite"/>
    </source>
</evidence>
<feature type="compositionally biased region" description="Basic and acidic residues" evidence="1">
    <location>
        <begin position="14"/>
        <end position="35"/>
    </location>
</feature>
<sequence>MEGVTAGETGGQKTETETKGRERQRQTEGPSKSDHTTNPALVVTHKKSAVKTRVHPSRPERRVRTFCQEPPTGVATGTERSAEPGRGGERRPAAAAAAGSREVHYTVQRRESAEYSSAPPCVLFPAILLYLLQLLPFDTEHPHPAHILALTIAPSSSSLSLQPLLPYAQPPSLSHFLSLSLSPSSPPLPLQRTWP</sequence>
<dbReference type="Proteomes" id="UP001153269">
    <property type="component" value="Unassembled WGS sequence"/>
</dbReference>
<proteinExistence type="predicted"/>
<dbReference type="AlphaFoldDB" id="A0A9N7VEI6"/>
<accession>A0A9N7VEI6</accession>
<name>A0A9N7VEI6_PLEPL</name>
<keyword evidence="3" id="KW-1185">Reference proteome</keyword>
<comment type="caution">
    <text evidence="2">The sequence shown here is derived from an EMBL/GenBank/DDBJ whole genome shotgun (WGS) entry which is preliminary data.</text>
</comment>
<feature type="compositionally biased region" description="Basic residues" evidence="1">
    <location>
        <begin position="44"/>
        <end position="56"/>
    </location>
</feature>
<dbReference type="EMBL" id="CADEAL010004069">
    <property type="protein sequence ID" value="CAB1450876.1"/>
    <property type="molecule type" value="Genomic_DNA"/>
</dbReference>
<evidence type="ECO:0000313" key="2">
    <source>
        <dbReference type="EMBL" id="CAB1450876.1"/>
    </source>
</evidence>
<gene>
    <name evidence="2" type="ORF">PLEPLA_LOCUS38568</name>
</gene>
<feature type="compositionally biased region" description="Basic and acidic residues" evidence="1">
    <location>
        <begin position="80"/>
        <end position="92"/>
    </location>
</feature>
<evidence type="ECO:0000313" key="3">
    <source>
        <dbReference type="Proteomes" id="UP001153269"/>
    </source>
</evidence>
<feature type="region of interest" description="Disordered" evidence="1">
    <location>
        <begin position="1"/>
        <end position="102"/>
    </location>
</feature>
<protein>
    <submittedName>
        <fullName evidence="2">Uncharacterized protein</fullName>
    </submittedName>
</protein>